<comment type="caution">
    <text evidence="1">The sequence shown here is derived from an EMBL/GenBank/DDBJ whole genome shotgun (WGS) entry which is preliminary data.</text>
</comment>
<evidence type="ECO:0000313" key="1">
    <source>
        <dbReference type="EMBL" id="KAF0357979.1"/>
    </source>
</evidence>
<gene>
    <name evidence="1" type="ORF">F8M41_014508</name>
</gene>
<organism evidence="1 2">
    <name type="scientific">Gigaspora margarita</name>
    <dbReference type="NCBI Taxonomy" id="4874"/>
    <lineage>
        <taxon>Eukaryota</taxon>
        <taxon>Fungi</taxon>
        <taxon>Fungi incertae sedis</taxon>
        <taxon>Mucoromycota</taxon>
        <taxon>Glomeromycotina</taxon>
        <taxon>Glomeromycetes</taxon>
        <taxon>Diversisporales</taxon>
        <taxon>Gigasporaceae</taxon>
        <taxon>Gigaspora</taxon>
    </lineage>
</organism>
<accession>A0A8H3ZZU4</accession>
<evidence type="ECO:0000313" key="2">
    <source>
        <dbReference type="Proteomes" id="UP000439903"/>
    </source>
</evidence>
<proteinExistence type="predicted"/>
<dbReference type="Proteomes" id="UP000439903">
    <property type="component" value="Unassembled WGS sequence"/>
</dbReference>
<dbReference type="EMBL" id="WTPW01002987">
    <property type="protein sequence ID" value="KAF0357979.1"/>
    <property type="molecule type" value="Genomic_DNA"/>
</dbReference>
<keyword evidence="2" id="KW-1185">Reference proteome</keyword>
<reference evidence="1 2" key="1">
    <citation type="journal article" date="2019" name="Environ. Microbiol.">
        <title>At the nexus of three kingdoms: the genome of the mycorrhizal fungus Gigaspora margarita provides insights into plant, endobacterial and fungal interactions.</title>
        <authorList>
            <person name="Venice F."/>
            <person name="Ghignone S."/>
            <person name="Salvioli di Fossalunga A."/>
            <person name="Amselem J."/>
            <person name="Novero M."/>
            <person name="Xianan X."/>
            <person name="Sedzielewska Toro K."/>
            <person name="Morin E."/>
            <person name="Lipzen A."/>
            <person name="Grigoriev I.V."/>
            <person name="Henrissat B."/>
            <person name="Martin F.M."/>
            <person name="Bonfante P."/>
        </authorList>
    </citation>
    <scope>NUCLEOTIDE SEQUENCE [LARGE SCALE GENOMIC DNA]</scope>
    <source>
        <strain evidence="1 2">BEG34</strain>
    </source>
</reference>
<name>A0A8H3ZZU4_GIGMA</name>
<sequence>MQNNDRRRILLIAVVTEVTGVNVNTNKNFTPLLNTPAWLIFMSYVGPDTENDPTNEHITISDNNSDDILCPLPDQLDGMSKPIKMELKLPLNGDFNFKIDSKTIDTPDTVFTPKKIYDNLTEQQCRTFKCEPFSQISP</sequence>
<dbReference type="AlphaFoldDB" id="A0A8H3ZZU4"/>
<protein>
    <submittedName>
        <fullName evidence="1">Uncharacterized protein</fullName>
    </submittedName>
</protein>